<name>A0A8S3ZT70_9EUPU</name>
<dbReference type="SMART" id="SM00314">
    <property type="entry name" value="RA"/>
    <property type="match status" value="2"/>
</dbReference>
<dbReference type="PANTHER" id="PTHR10398:SF2">
    <property type="entry name" value="AFADIN"/>
    <property type="match status" value="1"/>
</dbReference>
<dbReference type="EMBL" id="CAJHNH020005523">
    <property type="protein sequence ID" value="CAG5132613.1"/>
    <property type="molecule type" value="Genomic_DNA"/>
</dbReference>
<dbReference type="Pfam" id="PF00788">
    <property type="entry name" value="RA"/>
    <property type="match status" value="2"/>
</dbReference>
<dbReference type="SUPFAM" id="SSF54236">
    <property type="entry name" value="Ubiquitin-like"/>
    <property type="match status" value="2"/>
</dbReference>
<feature type="compositionally biased region" description="Basic and acidic residues" evidence="1">
    <location>
        <begin position="344"/>
        <end position="356"/>
    </location>
</feature>
<dbReference type="InterPro" id="IPR008984">
    <property type="entry name" value="SMAD_FHA_dom_sf"/>
</dbReference>
<organism evidence="3 4">
    <name type="scientific">Candidula unifasciata</name>
    <dbReference type="NCBI Taxonomy" id="100452"/>
    <lineage>
        <taxon>Eukaryota</taxon>
        <taxon>Metazoa</taxon>
        <taxon>Spiralia</taxon>
        <taxon>Lophotrochozoa</taxon>
        <taxon>Mollusca</taxon>
        <taxon>Gastropoda</taxon>
        <taxon>Heterobranchia</taxon>
        <taxon>Euthyneura</taxon>
        <taxon>Panpulmonata</taxon>
        <taxon>Eupulmonata</taxon>
        <taxon>Stylommatophora</taxon>
        <taxon>Helicina</taxon>
        <taxon>Helicoidea</taxon>
        <taxon>Geomitridae</taxon>
        <taxon>Candidula</taxon>
    </lineage>
</organism>
<evidence type="ECO:0000256" key="1">
    <source>
        <dbReference type="SAM" id="MobiDB-lite"/>
    </source>
</evidence>
<dbReference type="Proteomes" id="UP000678393">
    <property type="component" value="Unassembled WGS sequence"/>
</dbReference>
<dbReference type="CDD" id="cd22711">
    <property type="entry name" value="FHA_AFDN"/>
    <property type="match status" value="1"/>
</dbReference>
<dbReference type="PANTHER" id="PTHR10398">
    <property type="entry name" value="AFADIN"/>
    <property type="match status" value="1"/>
</dbReference>
<dbReference type="PROSITE" id="PS50200">
    <property type="entry name" value="RA"/>
    <property type="match status" value="2"/>
</dbReference>
<comment type="caution">
    <text evidence="3">The sequence shown here is derived from an EMBL/GenBank/DDBJ whole genome shotgun (WGS) entry which is preliminary data.</text>
</comment>
<keyword evidence="4" id="KW-1185">Reference proteome</keyword>
<dbReference type="Gene3D" id="3.10.20.90">
    <property type="entry name" value="Phosphatidylinositol 3-kinase Catalytic Subunit, Chain A, domain 1"/>
    <property type="match status" value="2"/>
</dbReference>
<evidence type="ECO:0000313" key="4">
    <source>
        <dbReference type="Proteomes" id="UP000678393"/>
    </source>
</evidence>
<dbReference type="InterPro" id="IPR029071">
    <property type="entry name" value="Ubiquitin-like_domsf"/>
</dbReference>
<protein>
    <recommendedName>
        <fullName evidence="2">Ras-associating domain-containing protein</fullName>
    </recommendedName>
</protein>
<feature type="region of interest" description="Disordered" evidence="1">
    <location>
        <begin position="331"/>
        <end position="356"/>
    </location>
</feature>
<feature type="compositionally biased region" description="Basic and acidic residues" evidence="1">
    <location>
        <begin position="157"/>
        <end position="166"/>
    </location>
</feature>
<dbReference type="Pfam" id="PF00498">
    <property type="entry name" value="FHA"/>
    <property type="match status" value="1"/>
</dbReference>
<dbReference type="CDD" id="cd01781">
    <property type="entry name" value="RA2_Afadin"/>
    <property type="match status" value="1"/>
</dbReference>
<reference evidence="3" key="1">
    <citation type="submission" date="2021-04" db="EMBL/GenBank/DDBJ databases">
        <authorList>
            <consortium name="Molecular Ecology Group"/>
        </authorList>
    </citation>
    <scope>NUCLEOTIDE SEQUENCE</scope>
</reference>
<dbReference type="InterPro" id="IPR000253">
    <property type="entry name" value="FHA_dom"/>
</dbReference>
<dbReference type="OrthoDB" id="6260541at2759"/>
<dbReference type="GO" id="GO:0007165">
    <property type="term" value="P:signal transduction"/>
    <property type="evidence" value="ECO:0007669"/>
    <property type="project" value="InterPro"/>
</dbReference>
<dbReference type="CDD" id="cd01782">
    <property type="entry name" value="RA1_Afadin"/>
    <property type="match status" value="1"/>
</dbReference>
<evidence type="ECO:0000313" key="3">
    <source>
        <dbReference type="EMBL" id="CAG5132613.1"/>
    </source>
</evidence>
<dbReference type="GO" id="GO:0005912">
    <property type="term" value="C:adherens junction"/>
    <property type="evidence" value="ECO:0007669"/>
    <property type="project" value="TreeGrafter"/>
</dbReference>
<dbReference type="SUPFAM" id="SSF49879">
    <property type="entry name" value="SMAD/FHA domain"/>
    <property type="match status" value="1"/>
</dbReference>
<dbReference type="GO" id="GO:0050839">
    <property type="term" value="F:cell adhesion molecule binding"/>
    <property type="evidence" value="ECO:0007669"/>
    <property type="project" value="TreeGrafter"/>
</dbReference>
<feature type="region of interest" description="Disordered" evidence="1">
    <location>
        <begin position="144"/>
        <end position="169"/>
    </location>
</feature>
<feature type="non-terminal residue" evidence="3">
    <location>
        <position position="1"/>
    </location>
</feature>
<proteinExistence type="predicted"/>
<dbReference type="InterPro" id="IPR000159">
    <property type="entry name" value="RA_dom"/>
</dbReference>
<gene>
    <name evidence="3" type="ORF">CUNI_LOCUS18171</name>
</gene>
<accession>A0A8S3ZT70</accession>
<dbReference type="AlphaFoldDB" id="A0A8S3ZT70"/>
<dbReference type="InterPro" id="IPR028842">
    <property type="entry name" value="Afadin"/>
</dbReference>
<feature type="domain" description="Ras-associating" evidence="2">
    <location>
        <begin position="38"/>
        <end position="133"/>
    </location>
</feature>
<sequence>MSKTKKEEYERLKNLIHQWNIDHYDIFELTQPNENLEFHGVVRFFFQGGIGANVITKCIRVSSTATTREVIDVLIEKFRPDMRMLSQNKYALYEVHVNGEERRLADDEKPLYVQLNWGSDVREGRFLLRNEDHPTVRTRVASRESFLRERRKKSRKKEREKGKENVNGEESVANKLYEEAPETSFTRSISNPEAVMRRRRQQKLEKKLAEMNATEGGADSGESSDCGTLKIYGESLCPDVPYKTLFLSTADPASAVVRESLEKYGLEKEDPYNYCLVEVSWLIVLLPSGGLEYHGEARGDERVLDDNECPLAIVMQHAKHRGHIIFQLRKRTDDSKRRQKQRSVSHEDLRAHPSDQRHTNLDMLPYLIEMNVRVNVMSLAVFRKWIFSVAGKPKRHVLPLNVTEVVNVTEVANNKPDYNGKHFLQLSGSDIRPRHCVIAHTDGIVTVTPNSQNAETYVERQRIYETTMLKHGMTVQFGKDKVYKFLDPRFDEVPVLSN</sequence>
<dbReference type="GO" id="GO:0032880">
    <property type="term" value="P:regulation of protein localization"/>
    <property type="evidence" value="ECO:0007669"/>
    <property type="project" value="TreeGrafter"/>
</dbReference>
<dbReference type="Gene3D" id="2.60.200.20">
    <property type="match status" value="1"/>
</dbReference>
<feature type="domain" description="Ras-associating" evidence="2">
    <location>
        <begin position="225"/>
        <end position="333"/>
    </location>
</feature>
<evidence type="ECO:0000259" key="2">
    <source>
        <dbReference type="PROSITE" id="PS50200"/>
    </source>
</evidence>